<keyword evidence="1" id="KW-1133">Transmembrane helix</keyword>
<dbReference type="RefSeq" id="WP_013878987.1">
    <property type="nucleotide sequence ID" value="NC_015666.1"/>
</dbReference>
<dbReference type="eggNOG" id="arCOG10837">
    <property type="taxonomic scope" value="Archaea"/>
</dbReference>
<dbReference type="InterPro" id="IPR058324">
    <property type="entry name" value="DUF8011"/>
</dbReference>
<dbReference type="EMBL" id="CP002839">
    <property type="protein sequence ID" value="AEH36092.1"/>
    <property type="molecule type" value="Genomic_DNA"/>
</dbReference>
<dbReference type="Proteomes" id="UP000006794">
    <property type="component" value="Chromosome"/>
</dbReference>
<dbReference type="OrthoDB" id="351217at2157"/>
<name>F8D2U9_HALXS</name>
<keyword evidence="1" id="KW-0812">Transmembrane</keyword>
<organism evidence="2 3">
    <name type="scientific">Halopiger xanaduensis (strain DSM 18323 / JCM 14033 / SH-6)</name>
    <dbReference type="NCBI Taxonomy" id="797210"/>
    <lineage>
        <taxon>Archaea</taxon>
        <taxon>Methanobacteriati</taxon>
        <taxon>Methanobacteriota</taxon>
        <taxon>Stenosarchaea group</taxon>
        <taxon>Halobacteria</taxon>
        <taxon>Halobacteriales</taxon>
        <taxon>Natrialbaceae</taxon>
        <taxon>Halopiger</taxon>
    </lineage>
</organism>
<dbReference type="KEGG" id="hxa:Halxa_1459"/>
<keyword evidence="1" id="KW-0472">Membrane</keyword>
<feature type="transmembrane region" description="Helical" evidence="1">
    <location>
        <begin position="71"/>
        <end position="90"/>
    </location>
</feature>
<keyword evidence="3" id="KW-1185">Reference proteome</keyword>
<accession>F8D2U9</accession>
<gene>
    <name evidence="2" type="ordered locus">Halxa_1459</name>
</gene>
<protein>
    <submittedName>
        <fullName evidence="2">Uncharacterized protein</fullName>
    </submittedName>
</protein>
<dbReference type="Pfam" id="PF26041">
    <property type="entry name" value="DUF8011"/>
    <property type="match status" value="1"/>
</dbReference>
<sequence length="94" mass="10184">MDFHPEQFFSEPSGWANARISFGGGLSFVAIYAYFELLYGSGLPALLIIGVAMTLSGIAEVLPKNRRRAAIVFRVTAIGILVVLVVRSVVRVLS</sequence>
<evidence type="ECO:0000313" key="3">
    <source>
        <dbReference type="Proteomes" id="UP000006794"/>
    </source>
</evidence>
<dbReference type="GeneID" id="10796429"/>
<dbReference type="STRING" id="797210.Halxa_1459"/>
<evidence type="ECO:0000313" key="2">
    <source>
        <dbReference type="EMBL" id="AEH36092.1"/>
    </source>
</evidence>
<evidence type="ECO:0000256" key="1">
    <source>
        <dbReference type="SAM" id="Phobius"/>
    </source>
</evidence>
<dbReference type="AlphaFoldDB" id="F8D2U9"/>
<reference evidence="2 3" key="1">
    <citation type="journal article" date="2012" name="Stand. Genomic Sci.">
        <title>Complete genome sequence of Halopiger xanaduensis type strain (SH-6(T)).</title>
        <authorList>
            <person name="Anderson I."/>
            <person name="Tindall B.J."/>
            <person name="Rohde M."/>
            <person name="Lucas S."/>
            <person name="Han J."/>
            <person name="Lapidus A."/>
            <person name="Cheng J.F."/>
            <person name="Goodwin L."/>
            <person name="Pitluck S."/>
            <person name="Peters L."/>
            <person name="Pati A."/>
            <person name="Mikhailova N."/>
            <person name="Pagani I."/>
            <person name="Teshima H."/>
            <person name="Han C."/>
            <person name="Tapia R."/>
            <person name="Land M."/>
            <person name="Woyke T."/>
            <person name="Klenk H.P."/>
            <person name="Kyrpides N."/>
            <person name="Ivanova N."/>
        </authorList>
    </citation>
    <scope>NUCLEOTIDE SEQUENCE [LARGE SCALE GENOMIC DNA]</scope>
    <source>
        <strain evidence="3">DSM 18323 / JCM 14033 / SH-6</strain>
    </source>
</reference>
<dbReference type="HOGENOM" id="CLU_180501_0_0_2"/>
<proteinExistence type="predicted"/>
<feature type="transmembrane region" description="Helical" evidence="1">
    <location>
        <begin position="41"/>
        <end position="59"/>
    </location>
</feature>